<keyword evidence="4" id="KW-1185">Reference proteome</keyword>
<name>A0A8B8ABV6_CRAVI</name>
<gene>
    <name evidence="5" type="primary">LOC111100819</name>
</gene>
<dbReference type="InterPro" id="IPR046903">
    <property type="entry name" value="Mab-21-like_nuc_Trfase"/>
</dbReference>
<dbReference type="PANTHER" id="PTHR10656:SF69">
    <property type="entry name" value="MAB-21-LIKE HHH_H2TH-LIKE DOMAIN-CONTAINING PROTEIN"/>
    <property type="match status" value="1"/>
</dbReference>
<sequence length="680" mass="78616">MHHIPRLSEAVYVGMCRYVGTPTEVRIRREVTDTVEVMKRPVRIMRGFDRMESGSRREGFRLQTSDVDRMLWLPDHKVICDLSQIGLYHIPQHTVILMECEDLTPGFARLKMMTPSSDQNVNSSCVAIDGEIYISSLLFKARFLDFTRSSNAALRSSIQHGPCATHTINDQLDVDRAFCFRSYHWPNLALPWIQRCQLKNWPLESILSGIVKDGCHIVPIGSLPERDNEWRISFSGTEQKLVYSMNPCQFLCYGLLKVVLKEIIDVDPNNPSCLCSYFMKTILFWVIQCDSSLHWVPSNLLSCFWTCFKVLLFWVYKGECPNFFIPQNNMFRVKVVGQTQVSLFEQLYALYNRGILCLLKSPTIGRFLNMAILNGMLTFRTDESSLISDVMLDVCLYKEIFCLGSFFVKKSEEAVRSIVAVEQLQNSALSLFQTVTMQYFLSELLKNFSCLLSSQAIATNKKWKYSDNKSLNMMKLAVKIGCVSEILYLVIHYYRNCQYEESLRCLQRAQDKMSKPYVIYKDNVDLEMYRHAMAGVSLSDRMRNCYIFDIVLHEEYVYIDKLAPEQQANKADDAGILYIPPLVMLHMLFVLTHHRLGDTVRSQQSLQDLHTLLLYDDGTHVPIPLRDISWQILGICQQTCGDYVGALNSFQCSLQQTPYHRIQKATMFRIHTMNEHLFQV</sequence>
<dbReference type="InterPro" id="IPR024810">
    <property type="entry name" value="MAB21L/cGLR"/>
</dbReference>
<proteinExistence type="inferred from homology"/>
<dbReference type="PANTHER" id="PTHR10656">
    <property type="entry name" value="CELL FATE DETERMINING PROTEIN MAB21-RELATED"/>
    <property type="match status" value="1"/>
</dbReference>
<dbReference type="Pfam" id="PF20266">
    <property type="entry name" value="Mab-21_C"/>
    <property type="match status" value="1"/>
</dbReference>
<dbReference type="Pfam" id="PF03281">
    <property type="entry name" value="Mab-21"/>
    <property type="match status" value="1"/>
</dbReference>
<accession>A0A8B8ABV6</accession>
<dbReference type="OrthoDB" id="6137411at2759"/>
<reference evidence="5" key="1">
    <citation type="submission" date="2025-08" db="UniProtKB">
        <authorList>
            <consortium name="RefSeq"/>
        </authorList>
    </citation>
    <scope>IDENTIFICATION</scope>
    <source>
        <tissue evidence="5">Whole sample</tissue>
    </source>
</reference>
<dbReference type="SMART" id="SM01265">
    <property type="entry name" value="Mab-21"/>
    <property type="match status" value="1"/>
</dbReference>
<dbReference type="InterPro" id="IPR046906">
    <property type="entry name" value="Mab-21_HhH/H2TH-like"/>
</dbReference>
<dbReference type="Gene3D" id="1.10.1410.40">
    <property type="match status" value="1"/>
</dbReference>
<organism evidence="4 5">
    <name type="scientific">Crassostrea virginica</name>
    <name type="common">Eastern oyster</name>
    <dbReference type="NCBI Taxonomy" id="6565"/>
    <lineage>
        <taxon>Eukaryota</taxon>
        <taxon>Metazoa</taxon>
        <taxon>Spiralia</taxon>
        <taxon>Lophotrochozoa</taxon>
        <taxon>Mollusca</taxon>
        <taxon>Bivalvia</taxon>
        <taxon>Autobranchia</taxon>
        <taxon>Pteriomorphia</taxon>
        <taxon>Ostreida</taxon>
        <taxon>Ostreoidea</taxon>
        <taxon>Ostreidae</taxon>
        <taxon>Crassostrea</taxon>
    </lineage>
</organism>
<evidence type="ECO:0000313" key="4">
    <source>
        <dbReference type="Proteomes" id="UP000694844"/>
    </source>
</evidence>
<evidence type="ECO:0000256" key="1">
    <source>
        <dbReference type="ARBA" id="ARBA00008307"/>
    </source>
</evidence>
<dbReference type="GeneID" id="111100819"/>
<dbReference type="Proteomes" id="UP000694844">
    <property type="component" value="Chromosome 6"/>
</dbReference>
<dbReference type="AlphaFoldDB" id="A0A8B8ABV6"/>
<feature type="domain" description="Mab-21-like HhH/H2TH-like" evidence="3">
    <location>
        <begin position="255"/>
        <end position="333"/>
    </location>
</feature>
<evidence type="ECO:0000313" key="5">
    <source>
        <dbReference type="RefSeq" id="XP_022288650.1"/>
    </source>
</evidence>
<protein>
    <submittedName>
        <fullName evidence="5">Uncharacterized protein LOC111100819 isoform X1</fullName>
    </submittedName>
</protein>
<comment type="similarity">
    <text evidence="1">Belongs to the mab-21 family.</text>
</comment>
<dbReference type="RefSeq" id="XP_022288650.1">
    <property type="nucleotide sequence ID" value="XM_022432942.1"/>
</dbReference>
<dbReference type="KEGG" id="cvn:111100819"/>
<evidence type="ECO:0000259" key="3">
    <source>
        <dbReference type="Pfam" id="PF20266"/>
    </source>
</evidence>
<evidence type="ECO:0000259" key="2">
    <source>
        <dbReference type="Pfam" id="PF03281"/>
    </source>
</evidence>
<feature type="domain" description="Mab-21-like nucleotidyltransferase" evidence="2">
    <location>
        <begin position="101"/>
        <end position="242"/>
    </location>
</feature>